<keyword evidence="3" id="KW-1185">Reference proteome</keyword>
<organism evidence="2 3">
    <name type="scientific">Microbacterium deminutum</name>
    <dbReference type="NCBI Taxonomy" id="344164"/>
    <lineage>
        <taxon>Bacteria</taxon>
        <taxon>Bacillati</taxon>
        <taxon>Actinomycetota</taxon>
        <taxon>Actinomycetes</taxon>
        <taxon>Micrococcales</taxon>
        <taxon>Microbacteriaceae</taxon>
        <taxon>Microbacterium</taxon>
    </lineage>
</organism>
<evidence type="ECO:0000313" key="2">
    <source>
        <dbReference type="EMBL" id="GAA1942666.1"/>
    </source>
</evidence>
<name>A0ABN2Q3F4_9MICO</name>
<dbReference type="EMBL" id="BAAAOG010000001">
    <property type="protein sequence ID" value="GAA1942666.1"/>
    <property type="molecule type" value="Genomic_DNA"/>
</dbReference>
<reference evidence="2 3" key="1">
    <citation type="journal article" date="2019" name="Int. J. Syst. Evol. Microbiol.">
        <title>The Global Catalogue of Microorganisms (GCM) 10K type strain sequencing project: providing services to taxonomists for standard genome sequencing and annotation.</title>
        <authorList>
            <consortium name="The Broad Institute Genomics Platform"/>
            <consortium name="The Broad Institute Genome Sequencing Center for Infectious Disease"/>
            <person name="Wu L."/>
            <person name="Ma J."/>
        </authorList>
    </citation>
    <scope>NUCLEOTIDE SEQUENCE [LARGE SCALE GENOMIC DNA]</scope>
    <source>
        <strain evidence="2 3">JCM 14901</strain>
    </source>
</reference>
<sequence>MAGTVPGTTHTRLGAILSPMGDIVSQLLASDEPSIRWRGRTAVLAEPHDAPAVRALQEQIRRSDRAKGIIDGCRGSRPSRSGGVRTGRCSPSPHSDFPRATSVSSRCAM</sequence>
<evidence type="ECO:0000256" key="1">
    <source>
        <dbReference type="SAM" id="MobiDB-lite"/>
    </source>
</evidence>
<protein>
    <submittedName>
        <fullName evidence="2">Uncharacterized protein</fullName>
    </submittedName>
</protein>
<feature type="compositionally biased region" description="Low complexity" evidence="1">
    <location>
        <begin position="72"/>
        <end position="88"/>
    </location>
</feature>
<evidence type="ECO:0000313" key="3">
    <source>
        <dbReference type="Proteomes" id="UP001499933"/>
    </source>
</evidence>
<accession>A0ABN2Q3F4</accession>
<dbReference type="Proteomes" id="UP001499933">
    <property type="component" value="Unassembled WGS sequence"/>
</dbReference>
<comment type="caution">
    <text evidence="2">The sequence shown here is derived from an EMBL/GenBank/DDBJ whole genome shotgun (WGS) entry which is preliminary data.</text>
</comment>
<feature type="region of interest" description="Disordered" evidence="1">
    <location>
        <begin position="69"/>
        <end position="109"/>
    </location>
</feature>
<proteinExistence type="predicted"/>
<gene>
    <name evidence="2" type="ORF">GCM10009776_00520</name>
</gene>